<protein>
    <submittedName>
        <fullName evidence="5">Epoxide hydrolase</fullName>
    </submittedName>
</protein>
<dbReference type="RefSeq" id="WP_344899912.1">
    <property type="nucleotide sequence ID" value="NZ_BAAAWD010000014.1"/>
</dbReference>
<dbReference type="PIRSF" id="PIRSF001112">
    <property type="entry name" value="Epoxide_hydrolase"/>
    <property type="match status" value="1"/>
</dbReference>
<evidence type="ECO:0000313" key="5">
    <source>
        <dbReference type="EMBL" id="GAA3021507.1"/>
    </source>
</evidence>
<reference evidence="5 6" key="1">
    <citation type="journal article" date="2019" name="Int. J. Syst. Evol. Microbiol.">
        <title>The Global Catalogue of Microorganisms (GCM) 10K type strain sequencing project: providing services to taxonomists for standard genome sequencing and annotation.</title>
        <authorList>
            <consortium name="The Broad Institute Genomics Platform"/>
            <consortium name="The Broad Institute Genome Sequencing Center for Infectious Disease"/>
            <person name="Wu L."/>
            <person name="Ma J."/>
        </authorList>
    </citation>
    <scope>NUCLEOTIDE SEQUENCE [LARGE SCALE GENOMIC DNA]</scope>
    <source>
        <strain evidence="5 6">JCM 3106</strain>
    </source>
</reference>
<dbReference type="SUPFAM" id="SSF53474">
    <property type="entry name" value="alpha/beta-Hydrolases"/>
    <property type="match status" value="1"/>
</dbReference>
<evidence type="ECO:0000313" key="6">
    <source>
        <dbReference type="Proteomes" id="UP001499930"/>
    </source>
</evidence>
<dbReference type="PRINTS" id="PR00412">
    <property type="entry name" value="EPOXHYDRLASE"/>
</dbReference>
<dbReference type="InterPro" id="IPR000639">
    <property type="entry name" value="Epox_hydrolase-like"/>
</dbReference>
<gene>
    <name evidence="5" type="ORF">GCM10017559_52900</name>
</gene>
<accession>A0ABN3YBW3</accession>
<dbReference type="PANTHER" id="PTHR21661">
    <property type="entry name" value="EPOXIDE HYDROLASE 1-RELATED"/>
    <property type="match status" value="1"/>
</dbReference>
<sequence length="372" mass="41742">MTSEIKPFRVHIPQADLDDLRRRLSAVRWPRQIPGVGWSRGVPVDHLKDLVEYWTTTYDWRATEERLNRYPQFTTRIDGQDIHFLHVRSRHPQAFPLLLAHGWPGSIAEFLEVIEPLTDPDDPDDAFHLVIPSHPNFGFTGPAPAGWDPRRIATAYAELMARLGHDRYGAQGGDFGAFIAPDLGRVDPEHVAGVHVNAATVGFIPFGGVPEGTELTDAEQVRLDRMNRFLSDGNGYFQIQATRPHTLGFGLADSPLGQLAWIGEKFHDWAHPAGSIGPDDVITHAMIYWLTNTGTSSAQMYYESMNTTSWPTPSRVPTGVANFAEDIAIRRFAEPLNTITHWAEYDRGGHFAALEVPGLFVDELRTFFRTVR</sequence>
<comment type="caution">
    <text evidence="5">The sequence shown here is derived from an EMBL/GenBank/DDBJ whole genome shotgun (WGS) entry which is preliminary data.</text>
</comment>
<dbReference type="PANTHER" id="PTHR21661:SF35">
    <property type="entry name" value="EPOXIDE HYDROLASE"/>
    <property type="match status" value="1"/>
</dbReference>
<keyword evidence="6" id="KW-1185">Reference proteome</keyword>
<evidence type="ECO:0000256" key="2">
    <source>
        <dbReference type="ARBA" id="ARBA00022797"/>
    </source>
</evidence>
<dbReference type="GO" id="GO:0016787">
    <property type="term" value="F:hydrolase activity"/>
    <property type="evidence" value="ECO:0007669"/>
    <property type="project" value="UniProtKB-KW"/>
</dbReference>
<evidence type="ECO:0000259" key="4">
    <source>
        <dbReference type="Pfam" id="PF06441"/>
    </source>
</evidence>
<dbReference type="EMBL" id="BAAAWD010000014">
    <property type="protein sequence ID" value="GAA3021507.1"/>
    <property type="molecule type" value="Genomic_DNA"/>
</dbReference>
<evidence type="ECO:0000256" key="3">
    <source>
        <dbReference type="ARBA" id="ARBA00022801"/>
    </source>
</evidence>
<dbReference type="Proteomes" id="UP001499930">
    <property type="component" value="Unassembled WGS sequence"/>
</dbReference>
<feature type="domain" description="Epoxide hydrolase N-terminal" evidence="4">
    <location>
        <begin position="5"/>
        <end position="110"/>
    </location>
</feature>
<dbReference type="Gene3D" id="3.40.50.1820">
    <property type="entry name" value="alpha/beta hydrolase"/>
    <property type="match status" value="1"/>
</dbReference>
<organism evidence="5 6">
    <name type="scientific">Streptosporangium longisporum</name>
    <dbReference type="NCBI Taxonomy" id="46187"/>
    <lineage>
        <taxon>Bacteria</taxon>
        <taxon>Bacillati</taxon>
        <taxon>Actinomycetota</taxon>
        <taxon>Actinomycetes</taxon>
        <taxon>Streptosporangiales</taxon>
        <taxon>Streptosporangiaceae</taxon>
        <taxon>Streptosporangium</taxon>
    </lineage>
</organism>
<dbReference type="InterPro" id="IPR010497">
    <property type="entry name" value="Epoxide_hydro_N"/>
</dbReference>
<proteinExistence type="inferred from homology"/>
<keyword evidence="2" id="KW-0058">Aromatic hydrocarbons catabolism</keyword>
<comment type="similarity">
    <text evidence="1">Belongs to the peptidase S33 family.</text>
</comment>
<dbReference type="Pfam" id="PF06441">
    <property type="entry name" value="EHN"/>
    <property type="match status" value="1"/>
</dbReference>
<keyword evidence="3 5" id="KW-0378">Hydrolase</keyword>
<dbReference type="InterPro" id="IPR016292">
    <property type="entry name" value="Epoxide_hydrolase"/>
</dbReference>
<evidence type="ECO:0000256" key="1">
    <source>
        <dbReference type="ARBA" id="ARBA00010088"/>
    </source>
</evidence>
<dbReference type="InterPro" id="IPR029058">
    <property type="entry name" value="AB_hydrolase_fold"/>
</dbReference>
<name>A0ABN3YBW3_9ACTN</name>